<keyword evidence="3" id="KW-0175">Coiled coil</keyword>
<dbReference type="PANTHER" id="PTHR42855">
    <property type="entry name" value="ABC TRANSPORTER ATP-BINDING SUBUNIT"/>
    <property type="match status" value="1"/>
</dbReference>
<dbReference type="Pfam" id="PF16326">
    <property type="entry name" value="ABC_tran_CTD"/>
    <property type="match status" value="1"/>
</dbReference>
<dbReference type="GO" id="GO:0005524">
    <property type="term" value="F:ATP binding"/>
    <property type="evidence" value="ECO:0007669"/>
    <property type="project" value="UniProtKB-KW"/>
</dbReference>
<feature type="domain" description="ABC transporter Uup C-terminal" evidence="5">
    <location>
        <begin position="129"/>
        <end position="198"/>
    </location>
</feature>
<dbReference type="EMBL" id="PGGS01000125">
    <property type="protein sequence ID" value="PNH08541.1"/>
    <property type="molecule type" value="Genomic_DNA"/>
</dbReference>
<evidence type="ECO:0000256" key="4">
    <source>
        <dbReference type="SAM" id="MobiDB-lite"/>
    </source>
</evidence>
<feature type="compositionally biased region" description="Low complexity" evidence="4">
    <location>
        <begin position="28"/>
        <end position="49"/>
    </location>
</feature>
<feature type="compositionally biased region" description="Low complexity" evidence="4">
    <location>
        <begin position="83"/>
        <end position="102"/>
    </location>
</feature>
<keyword evidence="2" id="KW-0067">ATP-binding</keyword>
<reference evidence="6 7" key="1">
    <citation type="journal article" date="2017" name="Mol. Biol. Evol.">
        <title>The 4-celled Tetrabaena socialis nuclear genome reveals the essential components for genetic control of cell number at the origin of multicellularity in the volvocine lineage.</title>
        <authorList>
            <person name="Featherston J."/>
            <person name="Arakaki Y."/>
            <person name="Hanschen E.R."/>
            <person name="Ferris P.J."/>
            <person name="Michod R.E."/>
            <person name="Olson B.J.S.C."/>
            <person name="Nozaki H."/>
            <person name="Durand P.M."/>
        </authorList>
    </citation>
    <scope>NUCLEOTIDE SEQUENCE [LARGE SCALE GENOMIC DNA]</scope>
    <source>
        <strain evidence="6 7">NIES-571</strain>
    </source>
</reference>
<keyword evidence="1" id="KW-0547">Nucleotide-binding</keyword>
<comment type="caution">
    <text evidence="6">The sequence shown here is derived from an EMBL/GenBank/DDBJ whole genome shotgun (WGS) entry which is preliminary data.</text>
</comment>
<evidence type="ECO:0000313" key="7">
    <source>
        <dbReference type="Proteomes" id="UP000236333"/>
    </source>
</evidence>
<protein>
    <recommendedName>
        <fullName evidence="5">ABC transporter Uup C-terminal domain-containing protein</fullName>
    </recommendedName>
</protein>
<feature type="region of interest" description="Disordered" evidence="4">
    <location>
        <begin position="26"/>
        <end position="111"/>
    </location>
</feature>
<proteinExistence type="predicted"/>
<keyword evidence="7" id="KW-1185">Reference proteome</keyword>
<dbReference type="InterPro" id="IPR051309">
    <property type="entry name" value="ABCF_ATPase"/>
</dbReference>
<evidence type="ECO:0000256" key="2">
    <source>
        <dbReference type="ARBA" id="ARBA00022840"/>
    </source>
</evidence>
<dbReference type="Gene3D" id="1.10.287.380">
    <property type="entry name" value="Valyl-tRNA synthetase, C-terminal domain"/>
    <property type="match status" value="1"/>
</dbReference>
<dbReference type="InterPro" id="IPR037118">
    <property type="entry name" value="Val-tRNA_synth_C_sf"/>
</dbReference>
<name>A0A2J8A7P1_9CHLO</name>
<dbReference type="OrthoDB" id="550119at2759"/>
<dbReference type="AlphaFoldDB" id="A0A2J8A7P1"/>
<sequence length="203" mass="20082">MMAVALYLELLDEEESAVGVVEVQGERAASGAAASISGSISGSGSGSISDAESDWEAPAAPSNGASSGGGGGKGKGKGGKGKGQQQQQQPAAVASSSGAPGASAGGGKGSGASALAAAAAAAAAKKTRKLGYYEQQEYQKLEAEIDKLGVRRDGLNERVIALAQSGSDLAALEKASLEMASVQELIDSKSERWLELAELAGDI</sequence>
<evidence type="ECO:0000259" key="5">
    <source>
        <dbReference type="Pfam" id="PF16326"/>
    </source>
</evidence>
<gene>
    <name evidence="6" type="ORF">TSOC_004896</name>
</gene>
<evidence type="ECO:0000256" key="3">
    <source>
        <dbReference type="SAM" id="Coils"/>
    </source>
</evidence>
<dbReference type="PANTHER" id="PTHR42855:SF1">
    <property type="entry name" value="ABC TRANSPORTER DOMAIN-CONTAINING PROTEIN"/>
    <property type="match status" value="1"/>
</dbReference>
<accession>A0A2J8A7P1</accession>
<dbReference type="Proteomes" id="UP000236333">
    <property type="component" value="Unassembled WGS sequence"/>
</dbReference>
<dbReference type="GO" id="GO:0003677">
    <property type="term" value="F:DNA binding"/>
    <property type="evidence" value="ECO:0007669"/>
    <property type="project" value="InterPro"/>
</dbReference>
<dbReference type="InterPro" id="IPR032524">
    <property type="entry name" value="ABC_tran_C"/>
</dbReference>
<evidence type="ECO:0000313" key="6">
    <source>
        <dbReference type="EMBL" id="PNH08541.1"/>
    </source>
</evidence>
<evidence type="ECO:0000256" key="1">
    <source>
        <dbReference type="ARBA" id="ARBA00022741"/>
    </source>
</evidence>
<feature type="coiled-coil region" evidence="3">
    <location>
        <begin position="138"/>
        <end position="192"/>
    </location>
</feature>
<organism evidence="6 7">
    <name type="scientific">Tetrabaena socialis</name>
    <dbReference type="NCBI Taxonomy" id="47790"/>
    <lineage>
        <taxon>Eukaryota</taxon>
        <taxon>Viridiplantae</taxon>
        <taxon>Chlorophyta</taxon>
        <taxon>core chlorophytes</taxon>
        <taxon>Chlorophyceae</taxon>
        <taxon>CS clade</taxon>
        <taxon>Chlamydomonadales</taxon>
        <taxon>Tetrabaenaceae</taxon>
        <taxon>Tetrabaena</taxon>
    </lineage>
</organism>